<dbReference type="HOGENOM" id="CLU_3084748_0_0_5"/>
<proteinExistence type="predicted"/>
<dbReference type="Proteomes" id="UP000006180">
    <property type="component" value="Chromosome"/>
</dbReference>
<protein>
    <submittedName>
        <fullName evidence="1">Uncharacterized protein</fullName>
    </submittedName>
</protein>
<gene>
    <name evidence="1" type="ORF">USDA257_c46180</name>
</gene>
<reference evidence="1 2" key="1">
    <citation type="journal article" date="2012" name="J. Bacteriol.">
        <title>Complete genome sequence of the broad-host-range strain Sinorhizobium fredii USDA257.</title>
        <authorList>
            <person name="Schuldes J."/>
            <person name="Rodriguez Orbegoso M."/>
            <person name="Schmeisser C."/>
            <person name="Krishnan H.B."/>
            <person name="Daniel R."/>
            <person name="Streit W.R."/>
        </authorList>
    </citation>
    <scope>NUCLEOTIDE SEQUENCE [LARGE SCALE GENOMIC DNA]</scope>
    <source>
        <strain evidence="1 2">USDA 257</strain>
    </source>
</reference>
<organism evidence="1 2">
    <name type="scientific">Sinorhizobium fredii (strain USDA 257)</name>
    <dbReference type="NCBI Taxonomy" id="1185652"/>
    <lineage>
        <taxon>Bacteria</taxon>
        <taxon>Pseudomonadati</taxon>
        <taxon>Pseudomonadota</taxon>
        <taxon>Alphaproteobacteria</taxon>
        <taxon>Hyphomicrobiales</taxon>
        <taxon>Rhizobiaceae</taxon>
        <taxon>Sinorhizobium/Ensifer group</taxon>
        <taxon>Sinorhizobium</taxon>
    </lineage>
</organism>
<name>I3XBA0_SINF2</name>
<dbReference type="AlphaFoldDB" id="I3XBA0"/>
<dbReference type="KEGG" id="sfd:USDA257_c46180"/>
<evidence type="ECO:0000313" key="2">
    <source>
        <dbReference type="Proteomes" id="UP000006180"/>
    </source>
</evidence>
<dbReference type="PATRIC" id="fig|1185652.3.peg.4786"/>
<evidence type="ECO:0000313" key="1">
    <source>
        <dbReference type="EMBL" id="AFL53156.1"/>
    </source>
</evidence>
<sequence length="52" mass="5792">MAYRIGLINQLAVVESNRRHVVTLLSNEFALDEASVIISERTASELYTNVAI</sequence>
<dbReference type="EMBL" id="CP003563">
    <property type="protein sequence ID" value="AFL53156.1"/>
    <property type="molecule type" value="Genomic_DNA"/>
</dbReference>
<accession>I3XBA0</accession>